<dbReference type="Pfam" id="PF01402">
    <property type="entry name" value="RHH_1"/>
    <property type="match status" value="1"/>
</dbReference>
<dbReference type="EMBL" id="JACNJH010000089">
    <property type="protein sequence ID" value="MBC8360426.1"/>
    <property type="molecule type" value="Genomic_DNA"/>
</dbReference>
<dbReference type="InterPro" id="IPR002145">
    <property type="entry name" value="CopG"/>
</dbReference>
<dbReference type="AlphaFoldDB" id="A0A8J6TLL3"/>
<dbReference type="Gene3D" id="1.10.1220.10">
    <property type="entry name" value="Met repressor-like"/>
    <property type="match status" value="1"/>
</dbReference>
<accession>A0A8J6TLL3</accession>
<sequence length="77" mass="9081">MRTIQMTLDDDLVKAVDRVSKQLHTSRSAFTRKALREALARYSLEQLEREHRQGYERQPVAADEFSVWETEQAWGDE</sequence>
<protein>
    <submittedName>
        <fullName evidence="2">Ribbon-helix-helix protein, CopG family</fullName>
    </submittedName>
</protein>
<feature type="domain" description="Ribbon-helix-helix protein CopG" evidence="1">
    <location>
        <begin position="4"/>
        <end position="42"/>
    </location>
</feature>
<proteinExistence type="predicted"/>
<evidence type="ECO:0000259" key="1">
    <source>
        <dbReference type="Pfam" id="PF01402"/>
    </source>
</evidence>
<dbReference type="GO" id="GO:0006355">
    <property type="term" value="P:regulation of DNA-templated transcription"/>
    <property type="evidence" value="ECO:0007669"/>
    <property type="project" value="InterPro"/>
</dbReference>
<organism evidence="2 3">
    <name type="scientific">Candidatus Desulfatibia profunda</name>
    <dbReference type="NCBI Taxonomy" id="2841695"/>
    <lineage>
        <taxon>Bacteria</taxon>
        <taxon>Pseudomonadati</taxon>
        <taxon>Thermodesulfobacteriota</taxon>
        <taxon>Desulfobacteria</taxon>
        <taxon>Desulfobacterales</taxon>
        <taxon>Desulfobacterales incertae sedis</taxon>
        <taxon>Candidatus Desulfatibia</taxon>
    </lineage>
</organism>
<comment type="caution">
    <text evidence="2">The sequence shown here is derived from an EMBL/GenBank/DDBJ whole genome shotgun (WGS) entry which is preliminary data.</text>
</comment>
<dbReference type="CDD" id="cd22231">
    <property type="entry name" value="RHH_NikR_HicB-like"/>
    <property type="match status" value="1"/>
</dbReference>
<evidence type="ECO:0000313" key="2">
    <source>
        <dbReference type="EMBL" id="MBC8360426.1"/>
    </source>
</evidence>
<gene>
    <name evidence="2" type="ORF">H8E23_03365</name>
</gene>
<name>A0A8J6TLL3_9BACT</name>
<evidence type="ECO:0000313" key="3">
    <source>
        <dbReference type="Proteomes" id="UP000603434"/>
    </source>
</evidence>
<dbReference type="Proteomes" id="UP000603434">
    <property type="component" value="Unassembled WGS sequence"/>
</dbReference>
<dbReference type="InterPro" id="IPR013321">
    <property type="entry name" value="Arc_rbn_hlx_hlx"/>
</dbReference>
<reference evidence="2 3" key="1">
    <citation type="submission" date="2020-08" db="EMBL/GenBank/DDBJ databases">
        <title>Bridging the membrane lipid divide: bacteria of the FCB group superphylum have the potential to synthesize archaeal ether lipids.</title>
        <authorList>
            <person name="Villanueva L."/>
            <person name="Von Meijenfeldt F.A.B."/>
            <person name="Westbye A.B."/>
            <person name="Yadav S."/>
            <person name="Hopmans E.C."/>
            <person name="Dutilh B.E."/>
            <person name="Sinninghe Damste J.S."/>
        </authorList>
    </citation>
    <scope>NUCLEOTIDE SEQUENCE [LARGE SCALE GENOMIC DNA]</scope>
    <source>
        <strain evidence="2">NIOZ-UU30</strain>
    </source>
</reference>